<keyword evidence="3" id="KW-1185">Reference proteome</keyword>
<keyword evidence="2" id="KW-0328">Glycosyltransferase</keyword>
<organism evidence="2 3">
    <name type="scientific">Polaromonas vacuolata</name>
    <dbReference type="NCBI Taxonomy" id="37448"/>
    <lineage>
        <taxon>Bacteria</taxon>
        <taxon>Pseudomonadati</taxon>
        <taxon>Pseudomonadota</taxon>
        <taxon>Betaproteobacteria</taxon>
        <taxon>Burkholderiales</taxon>
        <taxon>Comamonadaceae</taxon>
        <taxon>Polaromonas</taxon>
    </lineage>
</organism>
<dbReference type="KEGG" id="pvac:HC248_01061"/>
<dbReference type="PANTHER" id="PTHR22916:SF3">
    <property type="entry name" value="UDP-GLCNAC:BETAGAL BETA-1,3-N-ACETYLGLUCOSAMINYLTRANSFERASE-LIKE PROTEIN 1"/>
    <property type="match status" value="1"/>
</dbReference>
<name>A0A6H2H7E0_9BURK</name>
<sequence length="328" mass="37694">MDNQRPLISILTPTWNRVNYLDRVWEGLNSQTYKHIEWIVSDDGSTDGTDVKLAELCAKSMFPVTLIKASVHIGKARMDNEAIAQARGEFIVWNDSDDYFLPQAIESLVKAWNSIPEYDRKNYAGITALCADWRGVISTALPKEGIFDITWNDLREKFKVDGDMLYFSRADLIKKYKFPEVDFLVPEGFIWTSIGKSKKVRLLPVALMMKEYGAVNAISFSGKMKYSRGRAHALAESVRNLKSYPKALFVKFWRVTTFVRYCVHGDLRAAEAVELWNKNTSKFVLFSVLPIAFLLVIKDLLQRKVHKTHVEFEKAKKTCRISIFKTDK</sequence>
<dbReference type="GO" id="GO:0016758">
    <property type="term" value="F:hexosyltransferase activity"/>
    <property type="evidence" value="ECO:0007669"/>
    <property type="project" value="UniProtKB-ARBA"/>
</dbReference>
<evidence type="ECO:0000313" key="3">
    <source>
        <dbReference type="Proteomes" id="UP000502041"/>
    </source>
</evidence>
<dbReference type="EMBL" id="CP051461">
    <property type="protein sequence ID" value="QJC55778.1"/>
    <property type="molecule type" value="Genomic_DNA"/>
</dbReference>
<dbReference type="Gene3D" id="3.90.550.10">
    <property type="entry name" value="Spore Coat Polysaccharide Biosynthesis Protein SpsA, Chain A"/>
    <property type="match status" value="1"/>
</dbReference>
<dbReference type="SUPFAM" id="SSF53448">
    <property type="entry name" value="Nucleotide-diphospho-sugar transferases"/>
    <property type="match status" value="1"/>
</dbReference>
<dbReference type="Pfam" id="PF00535">
    <property type="entry name" value="Glycos_transf_2"/>
    <property type="match status" value="1"/>
</dbReference>
<proteinExistence type="predicted"/>
<dbReference type="EC" id="2.4.1.293" evidence="2"/>
<evidence type="ECO:0000259" key="1">
    <source>
        <dbReference type="Pfam" id="PF00535"/>
    </source>
</evidence>
<dbReference type="CDD" id="cd00761">
    <property type="entry name" value="Glyco_tranf_GTA_type"/>
    <property type="match status" value="1"/>
</dbReference>
<evidence type="ECO:0000313" key="2">
    <source>
        <dbReference type="EMBL" id="QJC55778.1"/>
    </source>
</evidence>
<gene>
    <name evidence="2" type="primary">pglI</name>
    <name evidence="2" type="ORF">HC248_01061</name>
</gene>
<dbReference type="InterPro" id="IPR029044">
    <property type="entry name" value="Nucleotide-diphossugar_trans"/>
</dbReference>
<accession>A0A6H2H7E0</accession>
<dbReference type="RefSeq" id="WP_168921590.1">
    <property type="nucleotide sequence ID" value="NZ_CP051461.1"/>
</dbReference>
<keyword evidence="2" id="KW-0808">Transferase</keyword>
<dbReference type="InterPro" id="IPR001173">
    <property type="entry name" value="Glyco_trans_2-like"/>
</dbReference>
<dbReference type="PANTHER" id="PTHR22916">
    <property type="entry name" value="GLYCOSYLTRANSFERASE"/>
    <property type="match status" value="1"/>
</dbReference>
<protein>
    <submittedName>
        <fullName evidence="2">GalNAc(5)-diNAcBac-PP-undecaprenol beta-1,3-glucosyltransferase</fullName>
        <ecNumber evidence="2">2.4.1.293</ecNumber>
    </submittedName>
</protein>
<reference evidence="2 3" key="1">
    <citation type="submission" date="2020-04" db="EMBL/GenBank/DDBJ databases">
        <title>Complete genome of a Psychrophilic, Marine, Gas Vacuolate Bacterium Polaromonas vacuolata KCTC 22033T.</title>
        <authorList>
            <person name="Hwang K."/>
            <person name="Kim K.M."/>
        </authorList>
    </citation>
    <scope>NUCLEOTIDE SEQUENCE [LARGE SCALE GENOMIC DNA]</scope>
    <source>
        <strain evidence="2 3">KCTC 22033</strain>
    </source>
</reference>
<feature type="domain" description="Glycosyltransferase 2-like" evidence="1">
    <location>
        <begin position="9"/>
        <end position="114"/>
    </location>
</feature>
<dbReference type="AlphaFoldDB" id="A0A6H2H7E0"/>
<dbReference type="Proteomes" id="UP000502041">
    <property type="component" value="Chromosome"/>
</dbReference>